<name>A0ABU6U544_9FABA</name>
<dbReference type="Proteomes" id="UP001341840">
    <property type="component" value="Unassembled WGS sequence"/>
</dbReference>
<dbReference type="Gene3D" id="3.80.10.10">
    <property type="entry name" value="Ribonuclease Inhibitor"/>
    <property type="match status" value="1"/>
</dbReference>
<evidence type="ECO:0000313" key="3">
    <source>
        <dbReference type="Proteomes" id="UP001341840"/>
    </source>
</evidence>
<protein>
    <recommendedName>
        <fullName evidence="1">At1g61320/AtMIF1 LRR domain-containing protein</fullName>
    </recommendedName>
</protein>
<dbReference type="PANTHER" id="PTHR34145">
    <property type="entry name" value="OS02G0105600 PROTEIN"/>
    <property type="match status" value="1"/>
</dbReference>
<dbReference type="EMBL" id="JASCZI010120859">
    <property type="protein sequence ID" value="MED6156204.1"/>
    <property type="molecule type" value="Genomic_DNA"/>
</dbReference>
<dbReference type="PANTHER" id="PTHR34145:SF28">
    <property type="entry name" value="F-BOX DOMAIN-CONTAINING PROTEIN"/>
    <property type="match status" value="1"/>
</dbReference>
<accession>A0ABU6U544</accession>
<evidence type="ECO:0000313" key="2">
    <source>
        <dbReference type="EMBL" id="MED6156204.1"/>
    </source>
</evidence>
<proteinExistence type="predicted"/>
<feature type="domain" description="At1g61320/AtMIF1 LRR" evidence="1">
    <location>
        <begin position="23"/>
        <end position="151"/>
    </location>
</feature>
<dbReference type="InterPro" id="IPR055357">
    <property type="entry name" value="LRR_At1g61320_AtMIF1"/>
</dbReference>
<evidence type="ECO:0000259" key="1">
    <source>
        <dbReference type="Pfam" id="PF23622"/>
    </source>
</evidence>
<feature type="non-terminal residue" evidence="2">
    <location>
        <position position="1"/>
    </location>
</feature>
<dbReference type="InterPro" id="IPR032675">
    <property type="entry name" value="LRR_dom_sf"/>
</dbReference>
<reference evidence="2 3" key="1">
    <citation type="journal article" date="2023" name="Plants (Basel)">
        <title>Bridging the Gap: Combining Genomics and Transcriptomics Approaches to Understand Stylosanthes scabra, an Orphan Legume from the Brazilian Caatinga.</title>
        <authorList>
            <person name="Ferreira-Neto J.R.C."/>
            <person name="da Silva M.D."/>
            <person name="Binneck E."/>
            <person name="de Melo N.F."/>
            <person name="da Silva R.H."/>
            <person name="de Melo A.L.T.M."/>
            <person name="Pandolfi V."/>
            <person name="Bustamante F.O."/>
            <person name="Brasileiro-Vidal A.C."/>
            <person name="Benko-Iseppon A.M."/>
        </authorList>
    </citation>
    <scope>NUCLEOTIDE SEQUENCE [LARGE SCALE GENOMIC DNA]</scope>
    <source>
        <tissue evidence="2">Leaves</tissue>
    </source>
</reference>
<sequence length="300" mass="34928">REIFVDVPSLEFLHIGNRDLQIPCNINIDNCRNLKAFLLEAVSSVFVSNEWLLETFNKFPFLERLEFNACVTSESIRISSFRLKVLSIDWCLDMKEAQINAPNLESFRYFGTNRNVPAISFVNCSDQLEFDAAFSIHSCLYLERFRVFLQNIEPRNVMTSLTLGMHNGSPIAYNEDVLQNVPVQIKQLILRVGEEAEEVCELLINALFWSFRPAIVSLLLRLCSKMFVKVLLEKLRYKDEEGNKMKCWWHDLKDVKVKSSPKKYENLIDCEALLDSLPTRASFFSPDREISFELWWDSSE</sequence>
<comment type="caution">
    <text evidence="2">The sequence shown here is derived from an EMBL/GenBank/DDBJ whole genome shotgun (WGS) entry which is preliminary data.</text>
</comment>
<dbReference type="InterPro" id="IPR053772">
    <property type="entry name" value="At1g61320/At1g61330-like"/>
</dbReference>
<keyword evidence="3" id="KW-1185">Reference proteome</keyword>
<dbReference type="Pfam" id="PF23622">
    <property type="entry name" value="LRR_At1g61320_AtMIF1"/>
    <property type="match status" value="1"/>
</dbReference>
<gene>
    <name evidence="2" type="ORF">PIB30_012219</name>
</gene>
<organism evidence="2 3">
    <name type="scientific">Stylosanthes scabra</name>
    <dbReference type="NCBI Taxonomy" id="79078"/>
    <lineage>
        <taxon>Eukaryota</taxon>
        <taxon>Viridiplantae</taxon>
        <taxon>Streptophyta</taxon>
        <taxon>Embryophyta</taxon>
        <taxon>Tracheophyta</taxon>
        <taxon>Spermatophyta</taxon>
        <taxon>Magnoliopsida</taxon>
        <taxon>eudicotyledons</taxon>
        <taxon>Gunneridae</taxon>
        <taxon>Pentapetalae</taxon>
        <taxon>rosids</taxon>
        <taxon>fabids</taxon>
        <taxon>Fabales</taxon>
        <taxon>Fabaceae</taxon>
        <taxon>Papilionoideae</taxon>
        <taxon>50 kb inversion clade</taxon>
        <taxon>dalbergioids sensu lato</taxon>
        <taxon>Dalbergieae</taxon>
        <taxon>Pterocarpus clade</taxon>
        <taxon>Stylosanthes</taxon>
    </lineage>
</organism>